<sequence length="236" mass="27174">MSPSLYRPVDTIFKLLERFVEDKVSSFINFSLFIVSPLPSFIIFSFFSILSEGMSLATNDIYESTHNFLLALLQILDNTVKSDNYPKLASILKSRLSSINIYSAGLAYFHPVLLFQWIQLMSYCQDGPLKVETFLEQYAFKHGRQLYLLSPLNHDISSQVDFDILQDKITNEYIMKKLRFPDFVKSAFLNHNVYSNPDVYYSLLHLDSQDLYYVYDCVEGGSLGCGTASMFLELFT</sequence>
<organism evidence="2 3">
    <name type="scientific">Heterorhabditis bacteriophora</name>
    <name type="common">Entomopathogenic nematode worm</name>
    <dbReference type="NCBI Taxonomy" id="37862"/>
    <lineage>
        <taxon>Eukaryota</taxon>
        <taxon>Metazoa</taxon>
        <taxon>Ecdysozoa</taxon>
        <taxon>Nematoda</taxon>
        <taxon>Chromadorea</taxon>
        <taxon>Rhabditida</taxon>
        <taxon>Rhabditina</taxon>
        <taxon>Rhabditomorpha</taxon>
        <taxon>Strongyloidea</taxon>
        <taxon>Heterorhabditidae</taxon>
        <taxon>Heterorhabditis</taxon>
    </lineage>
</organism>
<keyword evidence="1" id="KW-1133">Transmembrane helix</keyword>
<keyword evidence="2" id="KW-1185">Reference proteome</keyword>
<keyword evidence="1" id="KW-0472">Membrane</keyword>
<protein>
    <submittedName>
        <fullName evidence="3">Rab-GAP TBC domain-containing protein</fullName>
    </submittedName>
</protein>
<dbReference type="AlphaFoldDB" id="A0A1I7WAH1"/>
<dbReference type="Proteomes" id="UP000095283">
    <property type="component" value="Unplaced"/>
</dbReference>
<feature type="transmembrane region" description="Helical" evidence="1">
    <location>
        <begin position="99"/>
        <end position="118"/>
    </location>
</feature>
<name>A0A1I7WAH1_HETBA</name>
<evidence type="ECO:0000313" key="3">
    <source>
        <dbReference type="WBParaSite" id="Hba_01689"/>
    </source>
</evidence>
<proteinExistence type="predicted"/>
<evidence type="ECO:0000256" key="1">
    <source>
        <dbReference type="SAM" id="Phobius"/>
    </source>
</evidence>
<reference evidence="3" key="1">
    <citation type="submission" date="2016-11" db="UniProtKB">
        <authorList>
            <consortium name="WormBaseParasite"/>
        </authorList>
    </citation>
    <scope>IDENTIFICATION</scope>
</reference>
<keyword evidence="1" id="KW-0812">Transmembrane</keyword>
<accession>A0A1I7WAH1</accession>
<feature type="transmembrane region" description="Helical" evidence="1">
    <location>
        <begin position="27"/>
        <end position="50"/>
    </location>
</feature>
<evidence type="ECO:0000313" key="2">
    <source>
        <dbReference type="Proteomes" id="UP000095283"/>
    </source>
</evidence>
<dbReference type="WBParaSite" id="Hba_01689">
    <property type="protein sequence ID" value="Hba_01689"/>
    <property type="gene ID" value="Hba_01689"/>
</dbReference>